<protein>
    <submittedName>
        <fullName evidence="1">Uncharacterized protein</fullName>
    </submittedName>
</protein>
<dbReference type="OrthoDB" id="7553104at2759"/>
<evidence type="ECO:0000313" key="1">
    <source>
        <dbReference type="EMBL" id="CAG5102800.1"/>
    </source>
</evidence>
<sequence>MWQKLKIKIPDNVLSMYLSIPLLPPECFEEAARYLEEEVKEVKKIHNNILVFHDYFIDTWMKHLEHVSVFNLSTKSTGGPESFHRHNKNKLGGIHPIVWKLIGGIETIIMDEEINYCRLNKGLQTKRHTPQYLIDRSNYNRKIQDDLDNGLTTKDFLKMFPKSFEELQFTIKKLITDCELHLIDDDPDPSTLDIFCDTKKKVKKHLAFINH</sequence>
<keyword evidence="2" id="KW-1185">Reference proteome</keyword>
<gene>
    <name evidence="1" type="ORF">HICCMSTLAB_LOCUS11190</name>
</gene>
<comment type="caution">
    <text evidence="1">The sequence shown here is derived from an EMBL/GenBank/DDBJ whole genome shotgun (WGS) entry which is preliminary data.</text>
</comment>
<dbReference type="Proteomes" id="UP000786811">
    <property type="component" value="Unassembled WGS sequence"/>
</dbReference>
<dbReference type="EMBL" id="CAJNRD030001123">
    <property type="protein sequence ID" value="CAG5102800.1"/>
    <property type="molecule type" value="Genomic_DNA"/>
</dbReference>
<dbReference type="AlphaFoldDB" id="A0A8J2HLB8"/>
<organism evidence="1 2">
    <name type="scientific">Cotesia congregata</name>
    <name type="common">Parasitoid wasp</name>
    <name type="synonym">Apanteles congregatus</name>
    <dbReference type="NCBI Taxonomy" id="51543"/>
    <lineage>
        <taxon>Eukaryota</taxon>
        <taxon>Metazoa</taxon>
        <taxon>Ecdysozoa</taxon>
        <taxon>Arthropoda</taxon>
        <taxon>Hexapoda</taxon>
        <taxon>Insecta</taxon>
        <taxon>Pterygota</taxon>
        <taxon>Neoptera</taxon>
        <taxon>Endopterygota</taxon>
        <taxon>Hymenoptera</taxon>
        <taxon>Apocrita</taxon>
        <taxon>Ichneumonoidea</taxon>
        <taxon>Braconidae</taxon>
        <taxon>Microgastrinae</taxon>
        <taxon>Cotesia</taxon>
    </lineage>
</organism>
<reference evidence="1" key="1">
    <citation type="submission" date="2021-04" db="EMBL/GenBank/DDBJ databases">
        <authorList>
            <person name="Chebbi M.A.C M."/>
        </authorList>
    </citation>
    <scope>NUCLEOTIDE SEQUENCE</scope>
</reference>
<accession>A0A8J2HLB8</accession>
<evidence type="ECO:0000313" key="2">
    <source>
        <dbReference type="Proteomes" id="UP000786811"/>
    </source>
</evidence>
<proteinExistence type="predicted"/>
<name>A0A8J2HLB8_COTCN</name>